<organism evidence="1 2">
    <name type="scientific">Carbonactinospora thermoautotrophica</name>
    <dbReference type="NCBI Taxonomy" id="1469144"/>
    <lineage>
        <taxon>Bacteria</taxon>
        <taxon>Bacillati</taxon>
        <taxon>Actinomycetota</taxon>
        <taxon>Actinomycetes</taxon>
        <taxon>Kitasatosporales</taxon>
        <taxon>Carbonactinosporaceae</taxon>
        <taxon>Carbonactinospora</taxon>
    </lineage>
</organism>
<evidence type="ECO:0000313" key="2">
    <source>
        <dbReference type="Proteomes" id="UP000070188"/>
    </source>
</evidence>
<dbReference type="Proteomes" id="UP000070188">
    <property type="component" value="Unassembled WGS sequence"/>
</dbReference>
<reference evidence="2" key="1">
    <citation type="submission" date="2015-04" db="EMBL/GenBank/DDBJ databases">
        <title>Physiological reanalysis, assessment of diazotrophy, and genome sequences of multiple isolates of Streptomyces thermoautotrophicus.</title>
        <authorList>
            <person name="MacKellar D.C."/>
            <person name="Lieber L."/>
            <person name="Norman J."/>
            <person name="Bolger A."/>
            <person name="Tobin C."/>
            <person name="Murray J.W."/>
            <person name="Chang R."/>
            <person name="Ford T."/>
            <person name="Nguyen P.Q."/>
            <person name="Woodward J."/>
            <person name="Permingeat H."/>
            <person name="Joshi N.S."/>
            <person name="Silver P.A."/>
            <person name="Usadel B."/>
            <person name="Rutherford A.W."/>
            <person name="Friesen M."/>
            <person name="Prell J."/>
        </authorList>
    </citation>
    <scope>NUCLEOTIDE SEQUENCE [LARGE SCALE GENOMIC DNA]</scope>
    <source>
        <strain evidence="2">H1</strain>
    </source>
</reference>
<dbReference type="AlphaFoldDB" id="A0A132MYQ8"/>
<dbReference type="PATRIC" id="fig|1469144.10.peg.4287"/>
<proteinExistence type="predicted"/>
<protein>
    <submittedName>
        <fullName evidence="1">Uncharacterized protein</fullName>
    </submittedName>
</protein>
<dbReference type="RefSeq" id="WP_171843070.1">
    <property type="nucleotide sequence ID" value="NZ_JYIJ01000019.1"/>
</dbReference>
<evidence type="ECO:0000313" key="1">
    <source>
        <dbReference type="EMBL" id="KWX02953.1"/>
    </source>
</evidence>
<keyword evidence="2" id="KW-1185">Reference proteome</keyword>
<name>A0A132MYQ8_9ACTN</name>
<dbReference type="EMBL" id="LAXD01000001">
    <property type="protein sequence ID" value="KWX02953.1"/>
    <property type="molecule type" value="Genomic_DNA"/>
</dbReference>
<comment type="caution">
    <text evidence="1">The sequence shown here is derived from an EMBL/GenBank/DDBJ whole genome shotgun (WGS) entry which is preliminary data.</text>
</comment>
<gene>
    <name evidence="1" type="ORF">LI90_4002</name>
</gene>
<sequence length="47" mass="5400">MVWPEAPELGDEWVARLEAMGIDPGDDDADRIPEAFRSDRWWKEAGL</sequence>
<accession>A0A132MYQ8</accession>